<gene>
    <name evidence="2" type="ORF">BU200_02675</name>
</gene>
<dbReference type="Proteomes" id="UP000186437">
    <property type="component" value="Unassembled WGS sequence"/>
</dbReference>
<evidence type="ECO:0000256" key="1">
    <source>
        <dbReference type="SAM" id="Phobius"/>
    </source>
</evidence>
<keyword evidence="1" id="KW-1133">Transmembrane helix</keyword>
<name>A0A1Q8EEQ9_STRAI</name>
<keyword evidence="1" id="KW-0472">Membrane</keyword>
<dbReference type="EMBL" id="MSJL01000008">
    <property type="protein sequence ID" value="OLF50289.1"/>
    <property type="molecule type" value="Genomic_DNA"/>
</dbReference>
<accession>A0A1Q8EEQ9</accession>
<keyword evidence="3" id="KW-1185">Reference proteome</keyword>
<feature type="transmembrane region" description="Helical" evidence="1">
    <location>
        <begin position="12"/>
        <end position="29"/>
    </location>
</feature>
<comment type="caution">
    <text evidence="2">The sequence shown here is derived from an EMBL/GenBank/DDBJ whole genome shotgun (WGS) entry which is preliminary data.</text>
</comment>
<organism evidence="2 3">
    <name type="scientific">Streptococcus acidominimus</name>
    <dbReference type="NCBI Taxonomy" id="1326"/>
    <lineage>
        <taxon>Bacteria</taxon>
        <taxon>Bacillati</taxon>
        <taxon>Bacillota</taxon>
        <taxon>Bacilli</taxon>
        <taxon>Lactobacillales</taxon>
        <taxon>Streptococcaceae</taxon>
        <taxon>Streptococcus</taxon>
    </lineage>
</organism>
<reference evidence="3" key="1">
    <citation type="submission" date="2016-12" db="EMBL/GenBank/DDBJ databases">
        <authorList>
            <person name="Gulvik C.A."/>
        </authorList>
    </citation>
    <scope>NUCLEOTIDE SEQUENCE [LARGE SCALE GENOMIC DNA]</scope>
    <source>
        <strain evidence="3">ATCC 51725</strain>
    </source>
</reference>
<sequence length="87" mass="10833">MHVHTEFRHDNFYCHVIFLSVFSILFILFENKNYPSSTLLDELQFYHRIRFLGYFRFSLSISWRTRERRLGRSQNRLSRFYPLFTCL</sequence>
<proteinExistence type="predicted"/>
<evidence type="ECO:0000313" key="2">
    <source>
        <dbReference type="EMBL" id="OLF50289.1"/>
    </source>
</evidence>
<keyword evidence="1" id="KW-0812">Transmembrane</keyword>
<evidence type="ECO:0000313" key="3">
    <source>
        <dbReference type="Proteomes" id="UP000186437"/>
    </source>
</evidence>
<dbReference type="AlphaFoldDB" id="A0A1Q8EEQ9"/>
<protein>
    <submittedName>
        <fullName evidence="2">Uncharacterized protein</fullName>
    </submittedName>
</protein>